<reference evidence="10 11" key="1">
    <citation type="submission" date="2023-07" db="EMBL/GenBank/DDBJ databases">
        <title>Sequencing the genomes of 1000 actinobacteria strains.</title>
        <authorList>
            <person name="Klenk H.-P."/>
        </authorList>
    </citation>
    <scope>NUCLEOTIDE SEQUENCE [LARGE SCALE GENOMIC DNA]</scope>
    <source>
        <strain evidence="10 11">DSM 14785</strain>
    </source>
</reference>
<dbReference type="InterPro" id="IPR037294">
    <property type="entry name" value="ABC_BtuC-like"/>
</dbReference>
<name>A0ABU0GIW1_9CELL</name>
<evidence type="ECO:0000256" key="4">
    <source>
        <dbReference type="ARBA" id="ARBA00022475"/>
    </source>
</evidence>
<evidence type="ECO:0000256" key="9">
    <source>
        <dbReference type="SAM" id="Phobius"/>
    </source>
</evidence>
<feature type="transmembrane region" description="Helical" evidence="9">
    <location>
        <begin position="326"/>
        <end position="344"/>
    </location>
</feature>
<keyword evidence="3" id="KW-0813">Transport</keyword>
<dbReference type="RefSeq" id="WP_082739631.1">
    <property type="nucleotide sequence ID" value="NZ_JAUSVM010000001.1"/>
</dbReference>
<keyword evidence="4" id="KW-1003">Cell membrane</keyword>
<gene>
    <name evidence="10" type="ORF">JO380_000921</name>
</gene>
<keyword evidence="7 9" id="KW-0472">Membrane</keyword>
<accession>A0ABU0GIW1</accession>
<feature type="region of interest" description="Disordered" evidence="8">
    <location>
        <begin position="1"/>
        <end position="23"/>
    </location>
</feature>
<feature type="transmembrane region" description="Helical" evidence="9">
    <location>
        <begin position="81"/>
        <end position="98"/>
    </location>
</feature>
<evidence type="ECO:0000256" key="8">
    <source>
        <dbReference type="SAM" id="MobiDB-lite"/>
    </source>
</evidence>
<feature type="transmembrane region" description="Helical" evidence="9">
    <location>
        <begin position="212"/>
        <end position="235"/>
    </location>
</feature>
<dbReference type="InterPro" id="IPR000522">
    <property type="entry name" value="ABC_transptr_permease_BtuC"/>
</dbReference>
<organism evidence="10 11">
    <name type="scientific">Cellulomonas iranensis</name>
    <dbReference type="NCBI Taxonomy" id="76862"/>
    <lineage>
        <taxon>Bacteria</taxon>
        <taxon>Bacillati</taxon>
        <taxon>Actinomycetota</taxon>
        <taxon>Actinomycetes</taxon>
        <taxon>Micrococcales</taxon>
        <taxon>Cellulomonadaceae</taxon>
        <taxon>Cellulomonas</taxon>
    </lineage>
</organism>
<evidence type="ECO:0000256" key="5">
    <source>
        <dbReference type="ARBA" id="ARBA00022692"/>
    </source>
</evidence>
<comment type="caution">
    <text evidence="10">The sequence shown here is derived from an EMBL/GenBank/DDBJ whole genome shotgun (WGS) entry which is preliminary data.</text>
</comment>
<feature type="compositionally biased region" description="Low complexity" evidence="8">
    <location>
        <begin position="1"/>
        <end position="18"/>
    </location>
</feature>
<comment type="subcellular location">
    <subcellularLocation>
        <location evidence="1">Cell membrane</location>
        <topology evidence="1">Multi-pass membrane protein</topology>
    </subcellularLocation>
</comment>
<evidence type="ECO:0000256" key="7">
    <source>
        <dbReference type="ARBA" id="ARBA00023136"/>
    </source>
</evidence>
<dbReference type="EMBL" id="JAUSVM010000001">
    <property type="protein sequence ID" value="MDQ0424540.1"/>
    <property type="molecule type" value="Genomic_DNA"/>
</dbReference>
<dbReference type="PANTHER" id="PTHR30472">
    <property type="entry name" value="FERRIC ENTEROBACTIN TRANSPORT SYSTEM PERMEASE PROTEIN"/>
    <property type="match status" value="1"/>
</dbReference>
<dbReference type="Pfam" id="PF01032">
    <property type="entry name" value="FecCD"/>
    <property type="match status" value="1"/>
</dbReference>
<feature type="transmembrane region" description="Helical" evidence="9">
    <location>
        <begin position="137"/>
        <end position="156"/>
    </location>
</feature>
<proteinExistence type="inferred from homology"/>
<evidence type="ECO:0000256" key="3">
    <source>
        <dbReference type="ARBA" id="ARBA00022448"/>
    </source>
</evidence>
<keyword evidence="5 9" id="KW-0812">Transmembrane</keyword>
<protein>
    <submittedName>
        <fullName evidence="10">Iron complex transport system permease protein</fullName>
    </submittedName>
</protein>
<evidence type="ECO:0000256" key="1">
    <source>
        <dbReference type="ARBA" id="ARBA00004651"/>
    </source>
</evidence>
<dbReference type="SUPFAM" id="SSF81345">
    <property type="entry name" value="ABC transporter involved in vitamin B12 uptake, BtuC"/>
    <property type="match status" value="1"/>
</dbReference>
<keyword evidence="11" id="KW-1185">Reference proteome</keyword>
<dbReference type="CDD" id="cd06550">
    <property type="entry name" value="TM_ABC_iron-siderophores_like"/>
    <property type="match status" value="1"/>
</dbReference>
<comment type="similarity">
    <text evidence="2">Belongs to the binding-protein-dependent transport system permease family. FecCD subfamily.</text>
</comment>
<evidence type="ECO:0000256" key="6">
    <source>
        <dbReference type="ARBA" id="ARBA00022989"/>
    </source>
</evidence>
<dbReference type="Gene3D" id="1.10.3470.10">
    <property type="entry name" value="ABC transporter involved in vitamin B12 uptake, BtuC"/>
    <property type="match status" value="1"/>
</dbReference>
<sequence>MSTAAPTARPATLRSPGRARPPRRHAAGWVVGALAVLLGAVALSVLVGANPVPPGDVLDALLGRGTDTARFVVWDQRLPRTLAGLVVGGALGVAGALMQAFTRNPLADPGLLGVNAGAAFAVALGITFLRVTTPAGYMWLACLGALVVAVGVHVLGGAADLRASPARLVVTGVAVGAVLAGLTSGLTLTHPDTFDRMRGWAAGSLLERGPQVVLPVLPLVVLGLLVAALTARSLNAVALGPDVAQAQGVDVRRTRVLVLAAVTVLTGGATAIAGPVAFVGLMVPHVVRWTLGTDQRRVLAGSLLGGCVLVVASDVVGRVAVPPGEMPVGVVTAFVGAPVMIALARRRRATAL</sequence>
<feature type="transmembrane region" description="Helical" evidence="9">
    <location>
        <begin position="26"/>
        <end position="49"/>
    </location>
</feature>
<dbReference type="Proteomes" id="UP001240250">
    <property type="component" value="Unassembled WGS sequence"/>
</dbReference>
<keyword evidence="6 9" id="KW-1133">Transmembrane helix</keyword>
<dbReference type="PANTHER" id="PTHR30472:SF1">
    <property type="entry name" value="FE(3+) DICITRATE TRANSPORT SYSTEM PERMEASE PROTEIN FECC-RELATED"/>
    <property type="match status" value="1"/>
</dbReference>
<feature type="transmembrane region" description="Helical" evidence="9">
    <location>
        <begin position="168"/>
        <end position="188"/>
    </location>
</feature>
<evidence type="ECO:0000256" key="2">
    <source>
        <dbReference type="ARBA" id="ARBA00007935"/>
    </source>
</evidence>
<evidence type="ECO:0000313" key="11">
    <source>
        <dbReference type="Proteomes" id="UP001240250"/>
    </source>
</evidence>
<evidence type="ECO:0000313" key="10">
    <source>
        <dbReference type="EMBL" id="MDQ0424540.1"/>
    </source>
</evidence>
<feature type="transmembrane region" description="Helical" evidence="9">
    <location>
        <begin position="110"/>
        <end position="131"/>
    </location>
</feature>
<feature type="transmembrane region" description="Helical" evidence="9">
    <location>
        <begin position="256"/>
        <end position="283"/>
    </location>
</feature>